<dbReference type="PROSITE" id="PS50106">
    <property type="entry name" value="PDZ"/>
    <property type="match status" value="1"/>
</dbReference>
<evidence type="ECO:0000256" key="1">
    <source>
        <dbReference type="ARBA" id="ARBA00022670"/>
    </source>
</evidence>
<evidence type="ECO:0000256" key="3">
    <source>
        <dbReference type="SAM" id="SignalP"/>
    </source>
</evidence>
<organism evidence="5 6">
    <name type="scientific">Rhodococcus xishaensis</name>
    <dbReference type="NCBI Taxonomy" id="2487364"/>
    <lineage>
        <taxon>Bacteria</taxon>
        <taxon>Bacillati</taxon>
        <taxon>Actinomycetota</taxon>
        <taxon>Actinomycetes</taxon>
        <taxon>Mycobacteriales</taxon>
        <taxon>Nocardiaceae</taxon>
        <taxon>Rhodococcus</taxon>
    </lineage>
</organism>
<keyword evidence="6" id="KW-1185">Reference proteome</keyword>
<keyword evidence="2" id="KW-0378">Hydrolase</keyword>
<dbReference type="SUPFAM" id="SSF50494">
    <property type="entry name" value="Trypsin-like serine proteases"/>
    <property type="match status" value="1"/>
</dbReference>
<dbReference type="Gene3D" id="2.40.10.120">
    <property type="match status" value="1"/>
</dbReference>
<dbReference type="PANTHER" id="PTHR43343:SF3">
    <property type="entry name" value="PROTEASE DO-LIKE 8, CHLOROPLASTIC"/>
    <property type="match status" value="1"/>
</dbReference>
<reference evidence="5 6" key="1">
    <citation type="submission" date="2018-11" db="EMBL/GenBank/DDBJ databases">
        <title>Rhodococcus spongicola sp. nov. and Rhodococcus xishaensis sp. nov. from marine sponges.</title>
        <authorList>
            <person name="Li L."/>
            <person name="Lin H.W."/>
        </authorList>
    </citation>
    <scope>NUCLEOTIDE SEQUENCE [LARGE SCALE GENOMIC DNA]</scope>
    <source>
        <strain evidence="5 6">LHW51113</strain>
    </source>
</reference>
<dbReference type="InterPro" id="IPR033116">
    <property type="entry name" value="TRYPSIN_SER"/>
</dbReference>
<keyword evidence="1" id="KW-0645">Protease</keyword>
<dbReference type="Pfam" id="PF13180">
    <property type="entry name" value="PDZ_2"/>
    <property type="match status" value="1"/>
</dbReference>
<dbReference type="GO" id="GO:0004252">
    <property type="term" value="F:serine-type endopeptidase activity"/>
    <property type="evidence" value="ECO:0007669"/>
    <property type="project" value="InterPro"/>
</dbReference>
<name>A0A3S3DVN9_9NOCA</name>
<dbReference type="Proteomes" id="UP000283479">
    <property type="component" value="Unassembled WGS sequence"/>
</dbReference>
<keyword evidence="3" id="KW-0732">Signal</keyword>
<dbReference type="InterPro" id="IPR001940">
    <property type="entry name" value="Peptidase_S1C"/>
</dbReference>
<sequence>MRAGGMTRAGAVVAALTAAGLALATIPLEHGTLDATPPPATAVIEPAPPPRTPLRAEELTSRVVPTIVTLTARTALGTTAGTGIVLRPDGSDNALVLTNHHVIDGGTEITATSMYDRSTYAVEVVGYDSSRDLAVLRLPGAAHLPPAVLAPTGSVEVGDPVTAIGNADGGGIPLSATGSVTRIGVTVTTRNTTDNSRNKLSNLIEVDANVRPGDSGGPLVDVFGEVVGINSAGNAVEPGSEESPDPKSYAIPIDDATTLVDEVLSGRASPTVHIGPTPLLGVTVADHRDVRSGTRSGAEVIHVSFRGPAEGVGLVRGDVIVEFDGISIRSASDLTTRMIALHPGDPVDLRWIDATGRPRSASLVLQEGPPR</sequence>
<dbReference type="InterPro" id="IPR009003">
    <property type="entry name" value="Peptidase_S1_PA"/>
</dbReference>
<comment type="caution">
    <text evidence="5">The sequence shown here is derived from an EMBL/GenBank/DDBJ whole genome shotgun (WGS) entry which is preliminary data.</text>
</comment>
<dbReference type="OrthoDB" id="73775at2"/>
<dbReference type="SMART" id="SM00228">
    <property type="entry name" value="PDZ"/>
    <property type="match status" value="1"/>
</dbReference>
<dbReference type="PROSITE" id="PS00135">
    <property type="entry name" value="TRYPSIN_SER"/>
    <property type="match status" value="1"/>
</dbReference>
<feature type="signal peptide" evidence="3">
    <location>
        <begin position="1"/>
        <end position="24"/>
    </location>
</feature>
<dbReference type="EMBL" id="RKLO01000007">
    <property type="protein sequence ID" value="RVW00126.1"/>
    <property type="molecule type" value="Genomic_DNA"/>
</dbReference>
<dbReference type="SUPFAM" id="SSF50156">
    <property type="entry name" value="PDZ domain-like"/>
    <property type="match status" value="1"/>
</dbReference>
<dbReference type="RefSeq" id="WP_127955612.1">
    <property type="nucleotide sequence ID" value="NZ_RKLO01000007.1"/>
</dbReference>
<dbReference type="Gene3D" id="2.30.42.10">
    <property type="match status" value="1"/>
</dbReference>
<evidence type="ECO:0000313" key="6">
    <source>
        <dbReference type="Proteomes" id="UP000283479"/>
    </source>
</evidence>
<dbReference type="GO" id="GO:0006508">
    <property type="term" value="P:proteolysis"/>
    <property type="evidence" value="ECO:0007669"/>
    <property type="project" value="UniProtKB-KW"/>
</dbReference>
<accession>A0A3S3DVN9</accession>
<evidence type="ECO:0000259" key="4">
    <source>
        <dbReference type="PROSITE" id="PS50106"/>
    </source>
</evidence>
<feature type="chain" id="PRO_5039604971" evidence="3">
    <location>
        <begin position="25"/>
        <end position="371"/>
    </location>
</feature>
<dbReference type="InterPro" id="IPR001478">
    <property type="entry name" value="PDZ"/>
</dbReference>
<evidence type="ECO:0000256" key="2">
    <source>
        <dbReference type="ARBA" id="ARBA00022801"/>
    </source>
</evidence>
<dbReference type="InterPro" id="IPR036034">
    <property type="entry name" value="PDZ_sf"/>
</dbReference>
<feature type="domain" description="PDZ" evidence="4">
    <location>
        <begin position="275"/>
        <end position="332"/>
    </location>
</feature>
<gene>
    <name evidence="5" type="ORF">EGT50_15875</name>
</gene>
<evidence type="ECO:0000313" key="5">
    <source>
        <dbReference type="EMBL" id="RVW00126.1"/>
    </source>
</evidence>
<protein>
    <submittedName>
        <fullName evidence="5">PDZ domain-containing protein</fullName>
    </submittedName>
</protein>
<proteinExistence type="predicted"/>
<dbReference type="PANTHER" id="PTHR43343">
    <property type="entry name" value="PEPTIDASE S12"/>
    <property type="match status" value="1"/>
</dbReference>
<dbReference type="Pfam" id="PF13365">
    <property type="entry name" value="Trypsin_2"/>
    <property type="match status" value="1"/>
</dbReference>
<dbReference type="PRINTS" id="PR00834">
    <property type="entry name" value="PROTEASES2C"/>
</dbReference>
<dbReference type="AlphaFoldDB" id="A0A3S3DVN9"/>
<dbReference type="InterPro" id="IPR051201">
    <property type="entry name" value="Chloro_Bact_Ser_Proteases"/>
</dbReference>